<comment type="subcellular location">
    <subcellularLocation>
        <location evidence="1">Cell membrane</location>
        <topology evidence="1">Multi-pass membrane protein</topology>
    </subcellularLocation>
</comment>
<keyword evidence="4 6" id="KW-1133">Transmembrane helix</keyword>
<keyword evidence="3 6" id="KW-0812">Transmembrane</keyword>
<dbReference type="STRING" id="1033802.SSPSH_001784"/>
<protein>
    <submittedName>
        <fullName evidence="8">Inner membrane transport permease protein</fullName>
    </submittedName>
</protein>
<feature type="transmembrane region" description="Helical" evidence="6">
    <location>
        <begin position="352"/>
        <end position="375"/>
    </location>
</feature>
<evidence type="ECO:0000313" key="9">
    <source>
        <dbReference type="Proteomes" id="UP000006242"/>
    </source>
</evidence>
<evidence type="ECO:0000313" key="8">
    <source>
        <dbReference type="EMBL" id="ERJ19176.1"/>
    </source>
</evidence>
<dbReference type="GO" id="GO:0005886">
    <property type="term" value="C:plasma membrane"/>
    <property type="evidence" value="ECO:0007669"/>
    <property type="project" value="UniProtKB-SubCell"/>
</dbReference>
<keyword evidence="2" id="KW-1003">Cell membrane</keyword>
<dbReference type="Pfam" id="PF02687">
    <property type="entry name" value="FtsX"/>
    <property type="match status" value="2"/>
</dbReference>
<accession>U2E5X1</accession>
<keyword evidence="9" id="KW-1185">Reference proteome</keyword>
<dbReference type="InterPro" id="IPR038766">
    <property type="entry name" value="Membrane_comp_ABC_pdt"/>
</dbReference>
<dbReference type="PANTHER" id="PTHR30287">
    <property type="entry name" value="MEMBRANE COMPONENT OF PREDICTED ABC SUPERFAMILY METABOLITE UPTAKE TRANSPORTER"/>
    <property type="match status" value="1"/>
</dbReference>
<sequence>MSTERASAIRLAWRQVGRSRRDGSAWILLIALVVAVAAVGAVSQMTDRVRAGMERQGAATLAADLELELRAPLDDARAATLDEIGVAHHGVTVFPSVVSRDDDITLVSVKAVEPGYPLRGEVTLRRGEPGSPTKTVTTTPEPGTAWVAQRILDAQQLNVGDTLALGDARLKIAAVLVIEPDRGQGFANIAPRVLISDADVAATGLLGPGSRASYDERIAGEPAALEQVRERLEPTLQPGEQLRTPAESNRALARALDRADVFLDLAALVAVVLAGVAIALTARQHATGRLDEIALLKTLGAARGLIGRMMAWQLAFVGAMGIGVGLCVAWLAQLGISQLIARAFEIQLPGASLLALWPAAAAGAVLLAGFAWPALAQARATPPARVFARSLAQHRARMWLIYAAALASVALLAGAATRDFTLTAWVVGATIAGTAVLWVVALGLLAAIDWLRPRIGNRGGPGLRLALSALARRRQASALQIVAFGIGLTMLFMLVIVRGDLLAGWQADIAADAPNRFLINITREQQPAVADRLAQAGLDADFYPLVRGRLTKVDGTAIEDDADLAEQAGELTRRELNLSWIDELKNDNRIAAGEWFDAEDRGKPRMSIDTSVAERLDVGVGDSLTFDITGTPVTATIESIREIDWSSLQANFYVLFAPGVLDEFSATYITSLYVPDDAHGVIGALVREFSNISVIDIAAILDQLTTLIDRLSLAIELVFGFTLAAGLVVLLAAMQASRAERLREAALLRALGARSSWLRQATFGECLLIGLCASLLAAVIAQVTAIVLAVWVFDLGYAWRWPLWLIAITSATAVIALSGLASLRDVLRQPAWTSLRASD</sequence>
<gene>
    <name evidence="8" type="ORF">SSPSH_001784</name>
</gene>
<dbReference type="PANTHER" id="PTHR30287:SF1">
    <property type="entry name" value="INNER MEMBRANE PROTEIN"/>
    <property type="match status" value="1"/>
</dbReference>
<evidence type="ECO:0000256" key="5">
    <source>
        <dbReference type="ARBA" id="ARBA00023136"/>
    </source>
</evidence>
<keyword evidence="5 6" id="KW-0472">Membrane</keyword>
<proteinExistence type="predicted"/>
<comment type="caution">
    <text evidence="8">The sequence shown here is derived from an EMBL/GenBank/DDBJ whole genome shotgun (WGS) entry which is preliminary data.</text>
</comment>
<feature type="domain" description="ABC3 transporter permease C-terminal" evidence="7">
    <location>
        <begin position="718"/>
        <end position="830"/>
    </location>
</feature>
<feature type="transmembrane region" description="Helical" evidence="6">
    <location>
        <begin position="711"/>
        <end position="733"/>
    </location>
</feature>
<dbReference type="Proteomes" id="UP000006242">
    <property type="component" value="Unassembled WGS sequence"/>
</dbReference>
<dbReference type="InterPro" id="IPR003838">
    <property type="entry name" value="ABC3_permease_C"/>
</dbReference>
<feature type="domain" description="ABC3 transporter permease C-terminal" evidence="7">
    <location>
        <begin position="266"/>
        <end position="371"/>
    </location>
</feature>
<evidence type="ECO:0000256" key="3">
    <source>
        <dbReference type="ARBA" id="ARBA00022692"/>
    </source>
</evidence>
<evidence type="ECO:0000256" key="1">
    <source>
        <dbReference type="ARBA" id="ARBA00004651"/>
    </source>
</evidence>
<dbReference type="EMBL" id="AFNV02000011">
    <property type="protein sequence ID" value="ERJ19176.1"/>
    <property type="molecule type" value="Genomic_DNA"/>
</dbReference>
<evidence type="ECO:0000259" key="7">
    <source>
        <dbReference type="Pfam" id="PF02687"/>
    </source>
</evidence>
<dbReference type="AlphaFoldDB" id="U2E5X1"/>
<feature type="transmembrane region" description="Helical" evidence="6">
    <location>
        <begin position="396"/>
        <end position="416"/>
    </location>
</feature>
<evidence type="ECO:0000256" key="6">
    <source>
        <dbReference type="SAM" id="Phobius"/>
    </source>
</evidence>
<feature type="transmembrane region" description="Helical" evidence="6">
    <location>
        <begin position="422"/>
        <end position="448"/>
    </location>
</feature>
<evidence type="ECO:0000256" key="4">
    <source>
        <dbReference type="ARBA" id="ARBA00022989"/>
    </source>
</evidence>
<evidence type="ECO:0000256" key="2">
    <source>
        <dbReference type="ARBA" id="ARBA00022475"/>
    </source>
</evidence>
<dbReference type="eggNOG" id="COG3127">
    <property type="taxonomic scope" value="Bacteria"/>
</dbReference>
<feature type="transmembrane region" description="Helical" evidence="6">
    <location>
        <begin position="803"/>
        <end position="823"/>
    </location>
</feature>
<feature type="transmembrane region" description="Helical" evidence="6">
    <location>
        <begin position="478"/>
        <end position="497"/>
    </location>
</feature>
<reference evidence="8 9" key="2">
    <citation type="journal article" date="2013" name="PLoS ONE">
        <title>INDIGO - INtegrated Data Warehouse of MIcrobial GenOmes with Examples from the Red Sea Extremophiles.</title>
        <authorList>
            <person name="Alam I."/>
            <person name="Antunes A."/>
            <person name="Kamau A.A."/>
            <person name="Ba Alawi W."/>
            <person name="Kalkatawi M."/>
            <person name="Stingl U."/>
            <person name="Bajic V.B."/>
        </authorList>
    </citation>
    <scope>NUCLEOTIDE SEQUENCE [LARGE SCALE GENOMIC DNA]</scope>
    <source>
        <strain evidence="8 9">E1L3A</strain>
    </source>
</reference>
<reference evidence="8 9" key="1">
    <citation type="journal article" date="2011" name="J. Bacteriol.">
        <title>Genome sequence of Salinisphaera shabanensis, a gammaproteobacterium from the harsh, variable environment of the brine-seawater interface of the Shaban Deep in the Red Sea.</title>
        <authorList>
            <person name="Antunes A."/>
            <person name="Alam I."/>
            <person name="Bajic V.B."/>
            <person name="Stingl U."/>
        </authorList>
    </citation>
    <scope>NUCLEOTIDE SEQUENCE [LARGE SCALE GENOMIC DNA]</scope>
    <source>
        <strain evidence="8 9">E1L3A</strain>
    </source>
</reference>
<name>U2E5X1_9GAMM</name>
<dbReference type="OrthoDB" id="5292592at2"/>
<feature type="transmembrane region" description="Helical" evidence="6">
    <location>
        <begin position="261"/>
        <end position="280"/>
    </location>
</feature>
<dbReference type="RefSeq" id="WP_006914765.1">
    <property type="nucleotide sequence ID" value="NZ_AFNV02000011.1"/>
</dbReference>
<feature type="transmembrane region" description="Helical" evidence="6">
    <location>
        <begin position="766"/>
        <end position="791"/>
    </location>
</feature>
<organism evidence="8 9">
    <name type="scientific">Salinisphaera shabanensis E1L3A</name>
    <dbReference type="NCBI Taxonomy" id="1033802"/>
    <lineage>
        <taxon>Bacteria</taxon>
        <taxon>Pseudomonadati</taxon>
        <taxon>Pseudomonadota</taxon>
        <taxon>Gammaproteobacteria</taxon>
        <taxon>Salinisphaerales</taxon>
        <taxon>Salinisphaeraceae</taxon>
        <taxon>Salinisphaera</taxon>
    </lineage>
</organism>
<feature type="transmembrane region" description="Helical" evidence="6">
    <location>
        <begin position="311"/>
        <end position="332"/>
    </location>
</feature>